<name>A0A8J3ANM2_9BIFI</name>
<sequence length="97" mass="10862">MVLQYCDEPLVNTMADILFGNSYDGSAKLVFEHVQYGEFDSAVSLFTGKVEKHNITVPRKVYGELLSCYSLDPQDLNYSPDMYADVKAIEEAGLVED</sequence>
<gene>
    <name evidence="1" type="ORF">GCM10007377_06810</name>
</gene>
<keyword evidence="2" id="KW-1185">Reference proteome</keyword>
<dbReference type="Proteomes" id="UP000619536">
    <property type="component" value="Unassembled WGS sequence"/>
</dbReference>
<organism evidence="1 2">
    <name type="scientific">Galliscardovia ingluviei</name>
    <dbReference type="NCBI Taxonomy" id="1769422"/>
    <lineage>
        <taxon>Bacteria</taxon>
        <taxon>Bacillati</taxon>
        <taxon>Actinomycetota</taxon>
        <taxon>Actinomycetes</taxon>
        <taxon>Bifidobacteriales</taxon>
        <taxon>Bifidobacteriaceae</taxon>
        <taxon>Galliscardovia</taxon>
    </lineage>
</organism>
<proteinExistence type="predicted"/>
<comment type="caution">
    <text evidence="1">The sequence shown here is derived from an EMBL/GenBank/DDBJ whole genome shotgun (WGS) entry which is preliminary data.</text>
</comment>
<dbReference type="EMBL" id="BMDH01000001">
    <property type="protein sequence ID" value="GGI13608.1"/>
    <property type="molecule type" value="Genomic_DNA"/>
</dbReference>
<accession>A0A8J3ANM2</accession>
<dbReference type="AlphaFoldDB" id="A0A8J3ANM2"/>
<reference evidence="1" key="2">
    <citation type="submission" date="2020-09" db="EMBL/GenBank/DDBJ databases">
        <authorList>
            <person name="Sun Q."/>
            <person name="Sedlacek I."/>
        </authorList>
    </citation>
    <scope>NUCLEOTIDE SEQUENCE</scope>
    <source>
        <strain evidence="1">CCM 8606</strain>
    </source>
</reference>
<evidence type="ECO:0000313" key="2">
    <source>
        <dbReference type="Proteomes" id="UP000619536"/>
    </source>
</evidence>
<protein>
    <submittedName>
        <fullName evidence="1">Uncharacterized protein</fullName>
    </submittedName>
</protein>
<evidence type="ECO:0000313" key="1">
    <source>
        <dbReference type="EMBL" id="GGI13608.1"/>
    </source>
</evidence>
<reference evidence="1" key="1">
    <citation type="journal article" date="2014" name="Int. J. Syst. Evol. Microbiol.">
        <title>Complete genome sequence of Corynebacterium casei LMG S-19264T (=DSM 44701T), isolated from a smear-ripened cheese.</title>
        <authorList>
            <consortium name="US DOE Joint Genome Institute (JGI-PGF)"/>
            <person name="Walter F."/>
            <person name="Albersmeier A."/>
            <person name="Kalinowski J."/>
            <person name="Ruckert C."/>
        </authorList>
    </citation>
    <scope>NUCLEOTIDE SEQUENCE</scope>
    <source>
        <strain evidence="1">CCM 8606</strain>
    </source>
</reference>
<dbReference type="RefSeq" id="WP_188354808.1">
    <property type="nucleotide sequence ID" value="NZ_BMDH01000001.1"/>
</dbReference>